<proteinExistence type="predicted"/>
<sequence>MMTSGNAPAKVQGPSTGRVFLPRLLVALLFAAPSIGSWFSSNVIYLRIDELERPLKQELVTLRAGMSDLERFVAQFQANELGRGTLNLLMTAVAADVKLRYLGDNLYRANAASIGSLRRAAAIVYPKNWQAVLKPYEETIAQGYDSPTVVQQLQAFENKLIADALSTITRDQERINALTATHERYERWRGFIASTLAYLAVALSIALFVFRLQLKPS</sequence>
<keyword evidence="3" id="KW-1185">Reference proteome</keyword>
<protein>
    <recommendedName>
        <fullName evidence="4">Chemotaxis methyl-accepting receptor HlyB-like 4HB MCP domain-containing protein</fullName>
    </recommendedName>
</protein>
<feature type="transmembrane region" description="Helical" evidence="1">
    <location>
        <begin position="191"/>
        <end position="210"/>
    </location>
</feature>
<name>A0A512NSK0_9HYPH</name>
<reference evidence="2 3" key="1">
    <citation type="submission" date="2019-07" db="EMBL/GenBank/DDBJ databases">
        <title>Whole genome shotgun sequence of Reyranella soli NBRC 108950.</title>
        <authorList>
            <person name="Hosoyama A."/>
            <person name="Uohara A."/>
            <person name="Ohji S."/>
            <person name="Ichikawa N."/>
        </authorList>
    </citation>
    <scope>NUCLEOTIDE SEQUENCE [LARGE SCALE GENOMIC DNA]</scope>
    <source>
        <strain evidence="2 3">NBRC 108950</strain>
    </source>
</reference>
<gene>
    <name evidence="2" type="ORF">RSO01_90890</name>
</gene>
<keyword evidence="1" id="KW-0472">Membrane</keyword>
<dbReference type="AlphaFoldDB" id="A0A512NSK0"/>
<feature type="transmembrane region" description="Helical" evidence="1">
    <location>
        <begin position="20"/>
        <end position="46"/>
    </location>
</feature>
<dbReference type="EMBL" id="BKAJ01000273">
    <property type="protein sequence ID" value="GEP61923.1"/>
    <property type="molecule type" value="Genomic_DNA"/>
</dbReference>
<evidence type="ECO:0000313" key="3">
    <source>
        <dbReference type="Proteomes" id="UP000321058"/>
    </source>
</evidence>
<evidence type="ECO:0008006" key="4">
    <source>
        <dbReference type="Google" id="ProtNLM"/>
    </source>
</evidence>
<evidence type="ECO:0000256" key="1">
    <source>
        <dbReference type="SAM" id="Phobius"/>
    </source>
</evidence>
<organism evidence="2 3">
    <name type="scientific">Reyranella soli</name>
    <dbReference type="NCBI Taxonomy" id="1230389"/>
    <lineage>
        <taxon>Bacteria</taxon>
        <taxon>Pseudomonadati</taxon>
        <taxon>Pseudomonadota</taxon>
        <taxon>Alphaproteobacteria</taxon>
        <taxon>Hyphomicrobiales</taxon>
        <taxon>Reyranellaceae</taxon>
        <taxon>Reyranella</taxon>
    </lineage>
</organism>
<dbReference type="Proteomes" id="UP000321058">
    <property type="component" value="Unassembled WGS sequence"/>
</dbReference>
<evidence type="ECO:0000313" key="2">
    <source>
        <dbReference type="EMBL" id="GEP61923.1"/>
    </source>
</evidence>
<comment type="caution">
    <text evidence="2">The sequence shown here is derived from an EMBL/GenBank/DDBJ whole genome shotgun (WGS) entry which is preliminary data.</text>
</comment>
<keyword evidence="1" id="KW-1133">Transmembrane helix</keyword>
<accession>A0A512NSK0</accession>
<keyword evidence="1" id="KW-0812">Transmembrane</keyword>